<keyword evidence="3" id="KW-1185">Reference proteome</keyword>
<dbReference type="EMBL" id="WEHW01000073">
    <property type="protein sequence ID" value="KAB7649626.1"/>
    <property type="molecule type" value="Genomic_DNA"/>
</dbReference>
<feature type="compositionally biased region" description="Acidic residues" evidence="1">
    <location>
        <begin position="349"/>
        <end position="363"/>
    </location>
</feature>
<dbReference type="Proteomes" id="UP000469462">
    <property type="component" value="Unassembled WGS sequence"/>
</dbReference>
<gene>
    <name evidence="2" type="ORF">GBM96_11040</name>
</gene>
<protein>
    <submittedName>
        <fullName evidence="2">Uncharacterized protein</fullName>
    </submittedName>
</protein>
<dbReference type="RefSeq" id="WP_139687983.1">
    <property type="nucleotide sequence ID" value="NZ_WEHW01000073.1"/>
</dbReference>
<organism evidence="2 3">
    <name type="scientific">Sutterella seckii</name>
    <dbReference type="NCBI Taxonomy" id="1944635"/>
    <lineage>
        <taxon>Bacteria</taxon>
        <taxon>Pseudomonadati</taxon>
        <taxon>Pseudomonadota</taxon>
        <taxon>Betaproteobacteria</taxon>
        <taxon>Burkholderiales</taxon>
        <taxon>Sutterellaceae</taxon>
        <taxon>Sutterella</taxon>
    </lineage>
</organism>
<proteinExistence type="predicted"/>
<comment type="caution">
    <text evidence="2">The sequence shown here is derived from an EMBL/GenBank/DDBJ whole genome shotgun (WGS) entry which is preliminary data.</text>
</comment>
<evidence type="ECO:0000313" key="2">
    <source>
        <dbReference type="EMBL" id="KAB7649626.1"/>
    </source>
</evidence>
<evidence type="ECO:0000313" key="3">
    <source>
        <dbReference type="Proteomes" id="UP000469462"/>
    </source>
</evidence>
<name>A0AAI9SBK6_9BURK</name>
<sequence>MLPLSAAEADTLEDEWASERFVAGEEIWGPEEDLSAISRLEIASSGNLRIEASYGGIGEIDVAGGKLTLSEGTFTYGPPSANIAITGNGVIQLEGYSSLGEVSNLSLADGLLELKEASTIAGAVDEDGSTGGAIHLGEAGRISMEGDSMITVGSVRSEGGMIEMRATPWIEEEAASESEEPSVIIHQGGLFNAEVFHAAKGTTRVILGGGDIPDNLEASVFGPARFHVGDLLIDPDAAMRIELLKGGRFIVGSSEWSNADQLPGDAHPDAGTLVIGKDFLLADNVAIQVGEGTAKAEGGQHQNLLVAREGVLELDGPNAKLTTGEGTWTHFELGSILWIFPEAVPQVPDEPDEEPEEDPDNPSDDGGGNVPEGNEEEETPRVPLIADRDAVESLDFSKGKVTGLENLTVYVGSEGETGDLYYGADGKLHILIQPPAFEGPLANLTQAVWLKRKDVFTPQYFRKLFLYTEPEHTASNLVRVAGSTAAIGTRERMTADMTMLSGNIGDAVRTLELKGRVPVPVEEDSILRKIPEVMTSIPVLVDASGGRSRTSVPIPELGLNQQVASDDTTIRGAFVLGKGDIRFGLYGAFTESDFNQHAEETQLPLTGSSERAIVSVFVHVPVDEKRVTMDLTWAEAADKVQVPSAGEFLHAEGVKRSLWSFGLITECPLFGDLSSTRVDWAMTGLSGVRVWKWGDAEANWQAESGDVLKTRESGGYAVSATLGTRIEGGINFAAKGIFEAWLPRRIDGSLNAAVHGLASDSASMTVTVPGIEGARGTLPVADLPKFQMSADAKIGIQFPQTRVELTGSVMKAGSRHRSHAVGARLSWVFNEV</sequence>
<dbReference type="AlphaFoldDB" id="A0AAI9SBK6"/>
<reference evidence="2 3" key="1">
    <citation type="submission" date="2019-10" db="EMBL/GenBank/DDBJ databases">
        <title>Genome diversity of Sutterella seckii.</title>
        <authorList>
            <person name="Chaplin A.V."/>
            <person name="Sokolova S.R."/>
            <person name="Mosin K.A."/>
            <person name="Ivanova E.L."/>
            <person name="Kochetkova T.O."/>
            <person name="Goltsov A.Y."/>
            <person name="Trofimov D.Y."/>
            <person name="Efimov B.A."/>
        </authorList>
    </citation>
    <scope>NUCLEOTIDE SEQUENCE [LARGE SCALE GENOMIC DNA]</scope>
    <source>
        <strain evidence="2 3">ASD3426</strain>
    </source>
</reference>
<feature type="region of interest" description="Disordered" evidence="1">
    <location>
        <begin position="346"/>
        <end position="385"/>
    </location>
</feature>
<accession>A0AAI9SBK6</accession>
<evidence type="ECO:0000256" key="1">
    <source>
        <dbReference type="SAM" id="MobiDB-lite"/>
    </source>
</evidence>